<sequence length="223" mass="24118">MTDDTQTPALPVLSPAQARALGCLIEKEATTPDAYPLTVNAAQVAANQKTAREPVMALSAGDVHHALRQLESMGLARQQFSSRAERYEHRAGSALDLTRQQLAIVGLLLLRGPQTVNELLTRSERLFQFQDAEELRHHIERMIQRGLAVQLPRASGQREDRYMHLLGGPVDGQALAEQYKAASSSGGGSGAGNPALEARVQQLEATVAELQEQLAELRAQLGG</sequence>
<dbReference type="HAMAP" id="MF_01584">
    <property type="entry name" value="UPF0502"/>
    <property type="match status" value="1"/>
</dbReference>
<gene>
    <name evidence="3" type="ORF">ACEU0G_000809</name>
</gene>
<evidence type="ECO:0000313" key="4">
    <source>
        <dbReference type="Proteomes" id="UP001605261"/>
    </source>
</evidence>
<dbReference type="PANTHER" id="PTHR38768:SF1">
    <property type="entry name" value="UPF0502 PROTEIN YCEH"/>
    <property type="match status" value="1"/>
</dbReference>
<dbReference type="SUPFAM" id="SSF46785">
    <property type="entry name" value="Winged helix' DNA-binding domain"/>
    <property type="match status" value="2"/>
</dbReference>
<dbReference type="EMBL" id="JBHGCJ010000015">
    <property type="protein sequence ID" value="MFG6110927.1"/>
    <property type="molecule type" value="Genomic_DNA"/>
</dbReference>
<protein>
    <submittedName>
        <fullName evidence="3">DUF480 domain-containing protein</fullName>
    </submittedName>
</protein>
<evidence type="ECO:0000256" key="2">
    <source>
        <dbReference type="SAM" id="MobiDB-lite"/>
    </source>
</evidence>
<feature type="region of interest" description="Disordered" evidence="2">
    <location>
        <begin position="178"/>
        <end position="197"/>
    </location>
</feature>
<comment type="similarity">
    <text evidence="1">Belongs to the UPF0502 family.</text>
</comment>
<dbReference type="InterPro" id="IPR036388">
    <property type="entry name" value="WH-like_DNA-bd_sf"/>
</dbReference>
<dbReference type="InterPro" id="IPR007432">
    <property type="entry name" value="DUF480"/>
</dbReference>
<dbReference type="RefSeq" id="WP_259207902.1">
    <property type="nucleotide sequence ID" value="NZ_JBHGCJ010000015.1"/>
</dbReference>
<dbReference type="InterPro" id="IPR036390">
    <property type="entry name" value="WH_DNA-bd_sf"/>
</dbReference>
<proteinExistence type="inferred from homology"/>
<dbReference type="Pfam" id="PF04337">
    <property type="entry name" value="DUF480"/>
    <property type="match status" value="1"/>
</dbReference>
<keyword evidence="4" id="KW-1185">Reference proteome</keyword>
<reference evidence="3 4" key="1">
    <citation type="submission" date="2024-09" db="EMBL/GenBank/DDBJ databases">
        <authorList>
            <consortium name="All-Russian atlas of soil microorganisms"/>
            <consortium name="as a basis for the search for new antimicrobial producers and enzymes with unique properties"/>
            <person name="Sokolova E.A."/>
            <person name="Voronina E.N."/>
        </authorList>
    </citation>
    <scope>NUCLEOTIDE SEQUENCE [LARGE SCALE GENOMIC DNA]</scope>
    <source>
        <strain evidence="3 4">AF-22b-331.1</strain>
    </source>
</reference>
<dbReference type="PANTHER" id="PTHR38768">
    <property type="entry name" value="UPF0502 PROTEIN YCEH"/>
    <property type="match status" value="1"/>
</dbReference>
<organism evidence="3 4">
    <name type="scientific">Stenotrophomonas nematodicola</name>
    <dbReference type="NCBI Taxonomy" id="2656746"/>
    <lineage>
        <taxon>Bacteria</taxon>
        <taxon>Pseudomonadati</taxon>
        <taxon>Pseudomonadota</taxon>
        <taxon>Gammaproteobacteria</taxon>
        <taxon>Lysobacterales</taxon>
        <taxon>Lysobacteraceae</taxon>
        <taxon>Stenotrophomonas</taxon>
    </lineage>
</organism>
<evidence type="ECO:0000313" key="3">
    <source>
        <dbReference type="EMBL" id="MFG6110927.1"/>
    </source>
</evidence>
<evidence type="ECO:0000256" key="1">
    <source>
        <dbReference type="HAMAP-Rule" id="MF_01584"/>
    </source>
</evidence>
<dbReference type="Gene3D" id="1.10.10.10">
    <property type="entry name" value="Winged helix-like DNA-binding domain superfamily/Winged helix DNA-binding domain"/>
    <property type="match status" value="2"/>
</dbReference>
<comment type="caution">
    <text evidence="3">The sequence shown here is derived from an EMBL/GenBank/DDBJ whole genome shotgun (WGS) entry which is preliminary data.</text>
</comment>
<accession>A0ABW7D134</accession>
<name>A0ABW7D134_9GAMM</name>
<dbReference type="Proteomes" id="UP001605261">
    <property type="component" value="Unassembled WGS sequence"/>
</dbReference>